<dbReference type="PANTHER" id="PTHR24373:SF398">
    <property type="entry name" value="LEUCINE-RICH REPEAT-CONTAINING G-PROTEIN COUPLED RECEPTOR 6"/>
    <property type="match status" value="1"/>
</dbReference>
<dbReference type="GO" id="GO:0005615">
    <property type="term" value="C:extracellular space"/>
    <property type="evidence" value="ECO:0007669"/>
    <property type="project" value="TreeGrafter"/>
</dbReference>
<dbReference type="Pfam" id="PF13855">
    <property type="entry name" value="LRR_8"/>
    <property type="match status" value="3"/>
</dbReference>
<organism evidence="5 6">
    <name type="scientific">Clunio marinus</name>
    <dbReference type="NCBI Taxonomy" id="568069"/>
    <lineage>
        <taxon>Eukaryota</taxon>
        <taxon>Metazoa</taxon>
        <taxon>Ecdysozoa</taxon>
        <taxon>Arthropoda</taxon>
        <taxon>Hexapoda</taxon>
        <taxon>Insecta</taxon>
        <taxon>Pterygota</taxon>
        <taxon>Neoptera</taxon>
        <taxon>Endopterygota</taxon>
        <taxon>Diptera</taxon>
        <taxon>Nematocera</taxon>
        <taxon>Chironomoidea</taxon>
        <taxon>Chironomidae</taxon>
        <taxon>Clunio</taxon>
    </lineage>
</organism>
<dbReference type="InterPro" id="IPR003591">
    <property type="entry name" value="Leu-rich_rpt_typical-subtyp"/>
</dbReference>
<accession>A0A1J1IXX3</accession>
<feature type="chain" id="PRO_5012791771" evidence="4">
    <location>
        <begin position="22"/>
        <end position="459"/>
    </location>
</feature>
<evidence type="ECO:0000313" key="5">
    <source>
        <dbReference type="EMBL" id="CRL05061.1"/>
    </source>
</evidence>
<keyword evidence="3" id="KW-0677">Repeat</keyword>
<name>A0A1J1IXX3_9DIPT</name>
<sequence length="459" mass="52479">MILSLKLLLIVTSVAIAPIRCATCHFYLDEFLFYGCEMFDVNVTEENQPFEITGEHLPGYSDSNVRWLNVTDSGIMNFIPNAISETFRSISNLVDFGGVQLKELNPEAFQFRMIRTINLDKNLIKKIPPRAFNGCLFLRYLNLDNNLIDTLADFAFYDNIFLRHLILSNNLLTTLPETAFVNLTLTHLYLDNNRLVYLPENVFSTLQLLNVLNLDNNLLVSIPPRLLEGTGLRKLYLNSNQLESLDLGGDEDFTNIFPLSEVYVNNNRITALQENLFRRAEWVRIFEAGWNNISTIHPNAFNQNSTHSSLARIGLSHNSLTEIIPGTFQRLSSLWRVELNSNRISTLTNDDFVQCSFTPCFGPDILDLSDNELEIIHSQFFVNMARLRTLNLSSNKISAIDRHSVEILTNMKNLFLSDNSCAEANFEEITEENIPEIKESLEECFNNYDELLVNGSTFE</sequence>
<evidence type="ECO:0000256" key="2">
    <source>
        <dbReference type="ARBA" id="ARBA00022729"/>
    </source>
</evidence>
<dbReference type="GO" id="GO:0031012">
    <property type="term" value="C:extracellular matrix"/>
    <property type="evidence" value="ECO:0007669"/>
    <property type="project" value="TreeGrafter"/>
</dbReference>
<dbReference type="SUPFAM" id="SSF52058">
    <property type="entry name" value="L domain-like"/>
    <property type="match status" value="1"/>
</dbReference>
<evidence type="ECO:0000313" key="6">
    <source>
        <dbReference type="Proteomes" id="UP000183832"/>
    </source>
</evidence>
<keyword evidence="2 4" id="KW-0732">Signal</keyword>
<dbReference type="PANTHER" id="PTHR24373">
    <property type="entry name" value="SLIT RELATED LEUCINE-RICH REPEAT NEURONAL PROTEIN"/>
    <property type="match status" value="1"/>
</dbReference>
<evidence type="ECO:0000256" key="1">
    <source>
        <dbReference type="ARBA" id="ARBA00022614"/>
    </source>
</evidence>
<dbReference type="Gene3D" id="3.80.10.10">
    <property type="entry name" value="Ribonuclease Inhibitor"/>
    <property type="match status" value="3"/>
</dbReference>
<dbReference type="EMBL" id="CVRI01000064">
    <property type="protein sequence ID" value="CRL05061.1"/>
    <property type="molecule type" value="Genomic_DNA"/>
</dbReference>
<dbReference type="Proteomes" id="UP000183832">
    <property type="component" value="Unassembled WGS sequence"/>
</dbReference>
<dbReference type="AlphaFoldDB" id="A0A1J1IXX3"/>
<dbReference type="OrthoDB" id="1600340at2759"/>
<dbReference type="InterPro" id="IPR050328">
    <property type="entry name" value="Dev_Immune_Receptor"/>
</dbReference>
<proteinExistence type="predicted"/>
<keyword evidence="6" id="KW-1185">Reference proteome</keyword>
<feature type="signal peptide" evidence="4">
    <location>
        <begin position="1"/>
        <end position="21"/>
    </location>
</feature>
<dbReference type="InterPro" id="IPR001611">
    <property type="entry name" value="Leu-rich_rpt"/>
</dbReference>
<reference evidence="5 6" key="1">
    <citation type="submission" date="2015-04" db="EMBL/GenBank/DDBJ databases">
        <authorList>
            <person name="Syromyatnikov M.Y."/>
            <person name="Popov V.N."/>
        </authorList>
    </citation>
    <scope>NUCLEOTIDE SEQUENCE [LARGE SCALE GENOMIC DNA]</scope>
</reference>
<dbReference type="SMART" id="SM00369">
    <property type="entry name" value="LRR_TYP"/>
    <property type="match status" value="10"/>
</dbReference>
<evidence type="ECO:0000256" key="3">
    <source>
        <dbReference type="ARBA" id="ARBA00022737"/>
    </source>
</evidence>
<dbReference type="InterPro" id="IPR032675">
    <property type="entry name" value="LRR_dom_sf"/>
</dbReference>
<evidence type="ECO:0000256" key="4">
    <source>
        <dbReference type="SAM" id="SignalP"/>
    </source>
</evidence>
<keyword evidence="1" id="KW-0433">Leucine-rich repeat</keyword>
<dbReference type="STRING" id="568069.A0A1J1IXX3"/>
<protein>
    <submittedName>
        <fullName evidence="5">CLUMA_CG018262, isoform A</fullName>
    </submittedName>
</protein>
<gene>
    <name evidence="5" type="ORF">CLUMA_CG018262</name>
</gene>
<dbReference type="PROSITE" id="PS51450">
    <property type="entry name" value="LRR"/>
    <property type="match status" value="3"/>
</dbReference>